<proteinExistence type="predicted"/>
<dbReference type="EMBL" id="PP511876">
    <property type="protein sequence ID" value="XCD08379.1"/>
    <property type="molecule type" value="Genomic_DNA"/>
</dbReference>
<reference evidence="1" key="1">
    <citation type="submission" date="2024-03" db="EMBL/GenBank/DDBJ databases">
        <title>Diverse circular DNA viruses in blood, oral, and fecal samples of captive lemurs.</title>
        <authorList>
            <person name="Paietta E.N."/>
            <person name="Kraberger S."/>
            <person name="Lund M.C."/>
            <person name="Custer J.M."/>
            <person name="Vargas K.M."/>
            <person name="Ehmke E.E."/>
            <person name="Yoder A.D."/>
            <person name="Varsani A."/>
        </authorList>
    </citation>
    <scope>NUCLEOTIDE SEQUENCE</scope>
    <source>
        <strain evidence="1">Duke_30FF_63</strain>
    </source>
</reference>
<accession>A0AAU8B7X4</accession>
<organism evidence="1">
    <name type="scientific">Dulem virus 42</name>
    <dbReference type="NCBI Taxonomy" id="3145760"/>
    <lineage>
        <taxon>Viruses</taxon>
        <taxon>Duplodnaviria</taxon>
        <taxon>Heunggongvirae</taxon>
        <taxon>Uroviricota</taxon>
        <taxon>Caudoviricetes</taxon>
    </lineage>
</organism>
<sequence>MFTQKFAKQMVDGDKADMADVRSELDDLDLIEEYVGLVKRANQLEKAERTPYEQEEYQNLIAKIKLYDDYFKGEGKYKDAISELMYNPKNLSADNMAYINGVYAFGNDNYINWKPGWDIKEGVAGFGRAIGRGIDLIGHALDWTATTIAQGLSSIGIGPNMEGYKTKKVVQNIEDWFGRESFEGLADDIYIGSEKNKRYIASQIDLNKLNERRKYNQDRLKELDQTLKEDIDFAQNGRLKLYVPFTNTKMFDGKFYDPEDIPEQFKRDQEKYAAMPFAALYHPWYVLPEVASSVELFKYNLGAMVGDFALNKVLTSVVNRNPYLFTVTQGAQMIGSSAMTVGASTASREAETNLEKIQGQQERIINEFKNRNVNVNDVFNKISQYANNVLSIDTRSMTDDELLTLALAYDMPISTPGYKESVNASKKGIMQLINANNALMMHDVLEALPFMTYGGRAFKRALNDAGSKIAFNNPTLRNAVERQFAESAKYASNGIIDKVTKKFLAKDHPKLALWTNHAGEYLKDKLKLAAYEGFMESGEEGVQELLKNRYVRGEYDDYNRAYSMFDVAEIANIPGLYTEAMLDYLGLNSNDPDNASENIRQAMNIGFSASFMFSGALKSLSNISSDPYISNERNLIAQLKADNVVSDIIGTYAQEAQDHNHIATFFDSYAKNGKSGAHIVKALNTLRRNVDENNTLVKKSDIDADIQLAKSSWFIYNNDAINDQLKENGIKKNSAEHKQLVIDGTTALVTLD</sequence>
<name>A0AAU8B7X4_9CAUD</name>
<protein>
    <submittedName>
        <fullName evidence="1">Uncharacterized protein</fullName>
    </submittedName>
</protein>
<evidence type="ECO:0000313" key="1">
    <source>
        <dbReference type="EMBL" id="XCD08379.1"/>
    </source>
</evidence>